<keyword evidence="1 4" id="KW-0378">Hydrolase</keyword>
<dbReference type="InterPro" id="IPR000073">
    <property type="entry name" value="AB_hydrolase_1"/>
</dbReference>
<dbReference type="Gene3D" id="1.10.10.800">
    <property type="match status" value="1"/>
</dbReference>
<dbReference type="AlphaFoldDB" id="A0A4V3BAN5"/>
<keyword evidence="5" id="KW-1185">Reference proteome</keyword>
<dbReference type="Proteomes" id="UP000294562">
    <property type="component" value="Unassembled WGS sequence"/>
</dbReference>
<protein>
    <submittedName>
        <fullName evidence="4">Alpha/beta hydrolase</fullName>
    </submittedName>
</protein>
<sequence>MRINGALQGHSPHAEFLSGWLIAPINHGWERHMYRDIEFVSEGATLQGRHYRSAGSARPTIVMTHGTSATITMAIDCYAEAIFEAGFDVLLYDHRNFGLSGGEPRQEINPWVQARGYRDAVAFAREHLQADRVALWGDSYTGGLVLVAGALIENVLAIVAQIPVCGATWPEGPTDGPAFDTLRDLFHNADLRGEPEDVVGPMPVVSLDQINAPSLLAPPQAFRWFLEYGGRHGSGWENKATRVIPKTPVPFSPLVTAPHLKMPVLMMNGKNDEMVHCNSELQDAVFDRIGGPKEKVIIDGGHFGLLWEDSPNFLKAVSTQIEFLNRVL</sequence>
<dbReference type="GO" id="GO:0052689">
    <property type="term" value="F:carboxylic ester hydrolase activity"/>
    <property type="evidence" value="ECO:0007669"/>
    <property type="project" value="UniProtKB-ARBA"/>
</dbReference>
<comment type="similarity">
    <text evidence="2">Belongs to the AB hydrolase superfamily. FUS2 hydrolase family.</text>
</comment>
<dbReference type="InterPro" id="IPR029058">
    <property type="entry name" value="AB_hydrolase_fold"/>
</dbReference>
<dbReference type="OrthoDB" id="9805123at2"/>
<comment type="caution">
    <text evidence="4">The sequence shown here is derived from an EMBL/GenBank/DDBJ whole genome shotgun (WGS) entry which is preliminary data.</text>
</comment>
<evidence type="ECO:0000256" key="2">
    <source>
        <dbReference type="ARBA" id="ARBA00038115"/>
    </source>
</evidence>
<dbReference type="EMBL" id="SMZO01000087">
    <property type="protein sequence ID" value="TDL83759.1"/>
    <property type="molecule type" value="Genomic_DNA"/>
</dbReference>
<proteinExistence type="inferred from homology"/>
<evidence type="ECO:0000259" key="3">
    <source>
        <dbReference type="Pfam" id="PF00561"/>
    </source>
</evidence>
<feature type="domain" description="AB hydrolase-1" evidence="3">
    <location>
        <begin position="59"/>
        <end position="160"/>
    </location>
</feature>
<dbReference type="Gene3D" id="3.40.50.1820">
    <property type="entry name" value="alpha/beta hydrolase"/>
    <property type="match status" value="1"/>
</dbReference>
<evidence type="ECO:0000256" key="1">
    <source>
        <dbReference type="ARBA" id="ARBA00022801"/>
    </source>
</evidence>
<organism evidence="4 5">
    <name type="scientific">Meridianimarinicoccus aquatilis</name>
    <dbReference type="NCBI Taxonomy" id="2552766"/>
    <lineage>
        <taxon>Bacteria</taxon>
        <taxon>Pseudomonadati</taxon>
        <taxon>Pseudomonadota</taxon>
        <taxon>Alphaproteobacteria</taxon>
        <taxon>Rhodobacterales</taxon>
        <taxon>Paracoccaceae</taxon>
        <taxon>Meridianimarinicoccus</taxon>
    </lineage>
</organism>
<accession>A0A4V3BAN5</accession>
<dbReference type="PANTHER" id="PTHR22946:SF9">
    <property type="entry name" value="POLYKETIDE TRANSFERASE AF380"/>
    <property type="match status" value="1"/>
</dbReference>
<gene>
    <name evidence="4" type="ORF">E2L05_19420</name>
</gene>
<dbReference type="PANTHER" id="PTHR22946">
    <property type="entry name" value="DIENELACTONE HYDROLASE DOMAIN-CONTAINING PROTEIN-RELATED"/>
    <property type="match status" value="1"/>
</dbReference>
<dbReference type="Pfam" id="PF00561">
    <property type="entry name" value="Abhydrolase_1"/>
    <property type="match status" value="1"/>
</dbReference>
<name>A0A4V3BAN5_9RHOB</name>
<evidence type="ECO:0000313" key="4">
    <source>
        <dbReference type="EMBL" id="TDL83759.1"/>
    </source>
</evidence>
<dbReference type="SUPFAM" id="SSF53474">
    <property type="entry name" value="alpha/beta-Hydrolases"/>
    <property type="match status" value="1"/>
</dbReference>
<reference evidence="4 5" key="1">
    <citation type="submission" date="2019-03" db="EMBL/GenBank/DDBJ databases">
        <title>Rhodobacteraceae bacterium SM1902, a new member of the family Rhodobacteraceae isolated from Yantai.</title>
        <authorList>
            <person name="Sun Y."/>
        </authorList>
    </citation>
    <scope>NUCLEOTIDE SEQUENCE [LARGE SCALE GENOMIC DNA]</scope>
    <source>
        <strain evidence="4 5">SM1902</strain>
    </source>
</reference>
<dbReference type="InterPro" id="IPR050261">
    <property type="entry name" value="FrsA_esterase"/>
</dbReference>
<evidence type="ECO:0000313" key="5">
    <source>
        <dbReference type="Proteomes" id="UP000294562"/>
    </source>
</evidence>